<feature type="compositionally biased region" description="Polar residues" evidence="4">
    <location>
        <begin position="99"/>
        <end position="110"/>
    </location>
</feature>
<sequence>MSEIVFSAFLSVIFEKLASAALEKLAPYNDINSEKEITIRSVKRWLNDLQHLAYDIEDILADIATEATHREFTDKSEAHTSKVRNSSFEPTCPNKHSIETNNPNQTKLTG</sequence>
<evidence type="ECO:0000256" key="1">
    <source>
        <dbReference type="ARBA" id="ARBA00022737"/>
    </source>
</evidence>
<organism evidence="7 8">
    <name type="scientific">Helianthus annuus</name>
    <name type="common">Common sunflower</name>
    <dbReference type="NCBI Taxonomy" id="4232"/>
    <lineage>
        <taxon>Eukaryota</taxon>
        <taxon>Viridiplantae</taxon>
        <taxon>Streptophyta</taxon>
        <taxon>Embryophyta</taxon>
        <taxon>Tracheophyta</taxon>
        <taxon>Spermatophyta</taxon>
        <taxon>Magnoliopsida</taxon>
        <taxon>eudicotyledons</taxon>
        <taxon>Gunneridae</taxon>
        <taxon>Pentapetalae</taxon>
        <taxon>asterids</taxon>
        <taxon>campanulids</taxon>
        <taxon>Asterales</taxon>
        <taxon>Asteraceae</taxon>
        <taxon>Asteroideae</taxon>
        <taxon>Heliantheae alliance</taxon>
        <taxon>Heliantheae</taxon>
        <taxon>Helianthus</taxon>
    </lineage>
</organism>
<dbReference type="InParanoid" id="A0A251T0Q9"/>
<dbReference type="Pfam" id="PF18052">
    <property type="entry name" value="Rx_N"/>
    <property type="match status" value="1"/>
</dbReference>
<keyword evidence="3" id="KW-0611">Plant defense</keyword>
<evidence type="ECO:0000259" key="6">
    <source>
        <dbReference type="Pfam" id="PF18052"/>
    </source>
</evidence>
<evidence type="ECO:0000313" key="7">
    <source>
        <dbReference type="EMBL" id="OTG04086.1"/>
    </source>
</evidence>
<dbReference type="Gene3D" id="1.20.5.4130">
    <property type="match status" value="1"/>
</dbReference>
<keyword evidence="8" id="KW-1185">Reference proteome</keyword>
<proteinExistence type="predicted"/>
<keyword evidence="5" id="KW-0732">Signal</keyword>
<evidence type="ECO:0000256" key="5">
    <source>
        <dbReference type="SAM" id="SignalP"/>
    </source>
</evidence>
<evidence type="ECO:0000256" key="4">
    <source>
        <dbReference type="SAM" id="MobiDB-lite"/>
    </source>
</evidence>
<dbReference type="AlphaFoldDB" id="A0A251T0Q9"/>
<keyword evidence="2" id="KW-0547">Nucleotide-binding</keyword>
<evidence type="ECO:0000313" key="8">
    <source>
        <dbReference type="Proteomes" id="UP000215914"/>
    </source>
</evidence>
<dbReference type="EMBL" id="CM007901">
    <property type="protein sequence ID" value="OTG04086.1"/>
    <property type="molecule type" value="Genomic_DNA"/>
</dbReference>
<keyword evidence="1" id="KW-0677">Repeat</keyword>
<dbReference type="GO" id="GO:0000166">
    <property type="term" value="F:nucleotide binding"/>
    <property type="evidence" value="ECO:0007669"/>
    <property type="project" value="UniProtKB-KW"/>
</dbReference>
<protein>
    <recommendedName>
        <fullName evidence="6">Disease resistance N-terminal domain-containing protein</fullName>
    </recommendedName>
</protein>
<dbReference type="GO" id="GO:0006952">
    <property type="term" value="P:defense response"/>
    <property type="evidence" value="ECO:0007669"/>
    <property type="project" value="UniProtKB-KW"/>
</dbReference>
<evidence type="ECO:0000256" key="3">
    <source>
        <dbReference type="ARBA" id="ARBA00022821"/>
    </source>
</evidence>
<dbReference type="Proteomes" id="UP000215914">
    <property type="component" value="Chromosome 12"/>
</dbReference>
<feature type="signal peptide" evidence="5">
    <location>
        <begin position="1"/>
        <end position="20"/>
    </location>
</feature>
<feature type="region of interest" description="Disordered" evidence="4">
    <location>
        <begin position="72"/>
        <end position="110"/>
    </location>
</feature>
<reference evidence="8" key="1">
    <citation type="journal article" date="2017" name="Nature">
        <title>The sunflower genome provides insights into oil metabolism, flowering and Asterid evolution.</title>
        <authorList>
            <person name="Badouin H."/>
            <person name="Gouzy J."/>
            <person name="Grassa C.J."/>
            <person name="Murat F."/>
            <person name="Staton S.E."/>
            <person name="Cottret L."/>
            <person name="Lelandais-Briere C."/>
            <person name="Owens G.L."/>
            <person name="Carrere S."/>
            <person name="Mayjonade B."/>
            <person name="Legrand L."/>
            <person name="Gill N."/>
            <person name="Kane N.C."/>
            <person name="Bowers J.E."/>
            <person name="Hubner S."/>
            <person name="Bellec A."/>
            <person name="Berard A."/>
            <person name="Berges H."/>
            <person name="Blanchet N."/>
            <person name="Boniface M.C."/>
            <person name="Brunel D."/>
            <person name="Catrice O."/>
            <person name="Chaidir N."/>
            <person name="Claudel C."/>
            <person name="Donnadieu C."/>
            <person name="Faraut T."/>
            <person name="Fievet G."/>
            <person name="Helmstetter N."/>
            <person name="King M."/>
            <person name="Knapp S.J."/>
            <person name="Lai Z."/>
            <person name="Le Paslier M.C."/>
            <person name="Lippi Y."/>
            <person name="Lorenzon L."/>
            <person name="Mandel J.R."/>
            <person name="Marage G."/>
            <person name="Marchand G."/>
            <person name="Marquand E."/>
            <person name="Bret-Mestries E."/>
            <person name="Morien E."/>
            <person name="Nambeesan S."/>
            <person name="Nguyen T."/>
            <person name="Pegot-Espagnet P."/>
            <person name="Pouilly N."/>
            <person name="Raftis F."/>
            <person name="Sallet E."/>
            <person name="Schiex T."/>
            <person name="Thomas J."/>
            <person name="Vandecasteele C."/>
            <person name="Vares D."/>
            <person name="Vear F."/>
            <person name="Vautrin S."/>
            <person name="Crespi M."/>
            <person name="Mangin B."/>
            <person name="Burke J.M."/>
            <person name="Salse J."/>
            <person name="Munos S."/>
            <person name="Vincourt P."/>
            <person name="Rieseberg L.H."/>
            <person name="Langlade N.B."/>
        </authorList>
    </citation>
    <scope>NUCLEOTIDE SEQUENCE [LARGE SCALE GENOMIC DNA]</scope>
    <source>
        <strain evidence="8">cv. SF193</strain>
    </source>
</reference>
<dbReference type="InterPro" id="IPR041118">
    <property type="entry name" value="Rx_N"/>
</dbReference>
<accession>A0A251T0Q9</accession>
<name>A0A251T0Q9_HELAN</name>
<feature type="domain" description="Disease resistance N-terminal" evidence="6">
    <location>
        <begin position="34"/>
        <end position="77"/>
    </location>
</feature>
<feature type="chain" id="PRO_5013395446" description="Disease resistance N-terminal domain-containing protein" evidence="5">
    <location>
        <begin position="21"/>
        <end position="110"/>
    </location>
</feature>
<gene>
    <name evidence="7" type="ORF">HannXRQ_Chr12g0358441</name>
</gene>
<evidence type="ECO:0000256" key="2">
    <source>
        <dbReference type="ARBA" id="ARBA00022741"/>
    </source>
</evidence>